<reference evidence="2" key="2">
    <citation type="submission" date="2015-01" db="EMBL/GenBank/DDBJ databases">
        <title>Evolutionary Origins and Diversification of the Mycorrhizal Mutualists.</title>
        <authorList>
            <consortium name="DOE Joint Genome Institute"/>
            <consortium name="Mycorrhizal Genomics Consortium"/>
            <person name="Kohler A."/>
            <person name="Kuo A."/>
            <person name="Nagy L.G."/>
            <person name="Floudas D."/>
            <person name="Copeland A."/>
            <person name="Barry K.W."/>
            <person name="Cichocki N."/>
            <person name="Veneault-Fourrey C."/>
            <person name="LaButti K."/>
            <person name="Lindquist E.A."/>
            <person name="Lipzen A."/>
            <person name="Lundell T."/>
            <person name="Morin E."/>
            <person name="Murat C."/>
            <person name="Riley R."/>
            <person name="Ohm R."/>
            <person name="Sun H."/>
            <person name="Tunlid A."/>
            <person name="Henrissat B."/>
            <person name="Grigoriev I.V."/>
            <person name="Hibbett D.S."/>
            <person name="Martin F."/>
        </authorList>
    </citation>
    <scope>NUCLEOTIDE SEQUENCE [LARGE SCALE GENOMIC DNA]</scope>
    <source>
        <strain evidence="2">441</strain>
    </source>
</reference>
<name>A0A0C9XJS3_9AGAM</name>
<dbReference type="EMBL" id="KN834074">
    <property type="protein sequence ID" value="KIK12515.1"/>
    <property type="molecule type" value="Genomic_DNA"/>
</dbReference>
<sequence>RQCMCSTGVWWLGGRRRRPTGGINKTHNKGVVSEGPRRYGSELWQRNDELTAVSS</sequence>
<feature type="non-terminal residue" evidence="1">
    <location>
        <position position="1"/>
    </location>
</feature>
<accession>A0A0C9XJS3</accession>
<evidence type="ECO:0000313" key="1">
    <source>
        <dbReference type="EMBL" id="KIK12515.1"/>
    </source>
</evidence>
<dbReference type="AlphaFoldDB" id="A0A0C9XJS3"/>
<organism evidence="1 2">
    <name type="scientific">Pisolithus microcarpus 441</name>
    <dbReference type="NCBI Taxonomy" id="765257"/>
    <lineage>
        <taxon>Eukaryota</taxon>
        <taxon>Fungi</taxon>
        <taxon>Dikarya</taxon>
        <taxon>Basidiomycota</taxon>
        <taxon>Agaricomycotina</taxon>
        <taxon>Agaricomycetes</taxon>
        <taxon>Agaricomycetidae</taxon>
        <taxon>Boletales</taxon>
        <taxon>Sclerodermatineae</taxon>
        <taxon>Pisolithaceae</taxon>
        <taxon>Pisolithus</taxon>
    </lineage>
</organism>
<dbReference type="Proteomes" id="UP000054018">
    <property type="component" value="Unassembled WGS sequence"/>
</dbReference>
<keyword evidence="2" id="KW-1185">Reference proteome</keyword>
<gene>
    <name evidence="1" type="ORF">PISMIDRAFT_689394</name>
</gene>
<reference evidence="1 2" key="1">
    <citation type="submission" date="2014-04" db="EMBL/GenBank/DDBJ databases">
        <authorList>
            <consortium name="DOE Joint Genome Institute"/>
            <person name="Kuo A."/>
            <person name="Kohler A."/>
            <person name="Costa M.D."/>
            <person name="Nagy L.G."/>
            <person name="Floudas D."/>
            <person name="Copeland A."/>
            <person name="Barry K.W."/>
            <person name="Cichocki N."/>
            <person name="Veneault-Fourrey C."/>
            <person name="LaButti K."/>
            <person name="Lindquist E.A."/>
            <person name="Lipzen A."/>
            <person name="Lundell T."/>
            <person name="Morin E."/>
            <person name="Murat C."/>
            <person name="Sun H."/>
            <person name="Tunlid A."/>
            <person name="Henrissat B."/>
            <person name="Grigoriev I.V."/>
            <person name="Hibbett D.S."/>
            <person name="Martin F."/>
            <person name="Nordberg H.P."/>
            <person name="Cantor M.N."/>
            <person name="Hua S.X."/>
        </authorList>
    </citation>
    <scope>NUCLEOTIDE SEQUENCE [LARGE SCALE GENOMIC DNA]</scope>
    <source>
        <strain evidence="1 2">441</strain>
    </source>
</reference>
<dbReference type="HOGENOM" id="CLU_3088118_0_0_1"/>
<evidence type="ECO:0000313" key="2">
    <source>
        <dbReference type="Proteomes" id="UP000054018"/>
    </source>
</evidence>
<proteinExistence type="predicted"/>
<protein>
    <submittedName>
        <fullName evidence="1">Uncharacterized protein</fullName>
    </submittedName>
</protein>